<evidence type="ECO:0000256" key="1">
    <source>
        <dbReference type="SAM" id="SignalP"/>
    </source>
</evidence>
<proteinExistence type="predicted"/>
<feature type="chain" id="PRO_5043945550" description="Bifunctional inhibitor/plant lipid transfer protein/seed storage helical domain-containing protein" evidence="1">
    <location>
        <begin position="25"/>
        <end position="86"/>
    </location>
</feature>
<dbReference type="AlphaFoldDB" id="A0AAW0J7M5"/>
<gene>
    <name evidence="3" type="ORF">CFP56_036314</name>
</gene>
<dbReference type="Gramene" id="rna-CFP56_14254">
    <property type="protein sequence ID" value="cds-POE82978.1"/>
    <property type="gene ID" value="gene-CFP56_14254"/>
</dbReference>
<reference evidence="3 4" key="1">
    <citation type="journal article" date="2018" name="Sci. Data">
        <title>The draft genome sequence of cork oak.</title>
        <authorList>
            <person name="Ramos A.M."/>
            <person name="Usie A."/>
            <person name="Barbosa P."/>
            <person name="Barros P.M."/>
            <person name="Capote T."/>
            <person name="Chaves I."/>
            <person name="Simoes F."/>
            <person name="Abreu I."/>
            <person name="Carrasquinho I."/>
            <person name="Faro C."/>
            <person name="Guimaraes J.B."/>
            <person name="Mendonca D."/>
            <person name="Nobrega F."/>
            <person name="Rodrigues L."/>
            <person name="Saibo N.J.M."/>
            <person name="Varela M.C."/>
            <person name="Egas C."/>
            <person name="Matos J."/>
            <person name="Miguel C.M."/>
            <person name="Oliveira M.M."/>
            <person name="Ricardo C.P."/>
            <person name="Goncalves S."/>
        </authorList>
    </citation>
    <scope>NUCLEOTIDE SEQUENCE [LARGE SCALE GENOMIC DNA]</scope>
    <source>
        <strain evidence="4">cv. HL8</strain>
    </source>
</reference>
<dbReference type="Proteomes" id="UP000237347">
    <property type="component" value="Unassembled WGS sequence"/>
</dbReference>
<accession>A0AAW0J7M5</accession>
<evidence type="ECO:0000313" key="4">
    <source>
        <dbReference type="Proteomes" id="UP000237347"/>
    </source>
</evidence>
<keyword evidence="1" id="KW-0732">Signal</keyword>
<evidence type="ECO:0000259" key="2">
    <source>
        <dbReference type="Pfam" id="PF14368"/>
    </source>
</evidence>
<comment type="caution">
    <text evidence="3">The sequence shown here is derived from an EMBL/GenBank/DDBJ whole genome shotgun (WGS) entry which is preliminary data.</text>
</comment>
<feature type="signal peptide" evidence="1">
    <location>
        <begin position="1"/>
        <end position="24"/>
    </location>
</feature>
<dbReference type="EMBL" id="PKMF04000662">
    <property type="protein sequence ID" value="KAK7822556.1"/>
    <property type="molecule type" value="Genomic_DNA"/>
</dbReference>
<dbReference type="PANTHER" id="PTHR35747">
    <property type="entry name" value="BIFUNCTIONAL INHIBITOR/LIPID-TRANSFER PROTEIN/SEED STORAGE 2S ALBUMIN SUPERFAMILY PROTEIN"/>
    <property type="match status" value="1"/>
</dbReference>
<evidence type="ECO:0000313" key="3">
    <source>
        <dbReference type="EMBL" id="KAK7822556.1"/>
    </source>
</evidence>
<keyword evidence="4" id="KW-1185">Reference proteome</keyword>
<organism evidence="3 4">
    <name type="scientific">Quercus suber</name>
    <name type="common">Cork oak</name>
    <dbReference type="NCBI Taxonomy" id="58331"/>
    <lineage>
        <taxon>Eukaryota</taxon>
        <taxon>Viridiplantae</taxon>
        <taxon>Streptophyta</taxon>
        <taxon>Embryophyta</taxon>
        <taxon>Tracheophyta</taxon>
        <taxon>Spermatophyta</taxon>
        <taxon>Magnoliopsida</taxon>
        <taxon>eudicotyledons</taxon>
        <taxon>Gunneridae</taxon>
        <taxon>Pentapetalae</taxon>
        <taxon>rosids</taxon>
        <taxon>fabids</taxon>
        <taxon>Fagales</taxon>
        <taxon>Fagaceae</taxon>
        <taxon>Quercus</taxon>
    </lineage>
</organism>
<dbReference type="InterPro" id="IPR053353">
    <property type="entry name" value="Plant_LTP_GPI-anchored"/>
</dbReference>
<dbReference type="Pfam" id="PF14368">
    <property type="entry name" value="LTP_2"/>
    <property type="match status" value="1"/>
</dbReference>
<dbReference type="PANTHER" id="PTHR35747:SF2">
    <property type="entry name" value="NON-SPECIFIC LIPID TRANSFER PROTEIN GPI-ANCHORED 25"/>
    <property type="match status" value="1"/>
</dbReference>
<name>A0AAW0J7M5_QUESU</name>
<sequence length="86" mass="8934">MITTITPPLISLSLALITALPLTAVTPPPLPTPSSCADELALFSPCLPFVSSPPNNLSDTASDNFCHAFSSALNSTNGVCLCYLVR</sequence>
<protein>
    <recommendedName>
        <fullName evidence="2">Bifunctional inhibitor/plant lipid transfer protein/seed storage helical domain-containing protein</fullName>
    </recommendedName>
</protein>
<feature type="domain" description="Bifunctional inhibitor/plant lipid transfer protein/seed storage helical" evidence="2">
    <location>
        <begin position="18"/>
        <end position="85"/>
    </location>
</feature>
<dbReference type="InterPro" id="IPR016140">
    <property type="entry name" value="Bifunc_inhib/LTP/seed_store"/>
</dbReference>